<evidence type="ECO:0000313" key="1">
    <source>
        <dbReference type="EMBL" id="CAE7118968.1"/>
    </source>
</evidence>
<organism evidence="1 2">
    <name type="scientific">Rhizoctonia solani</name>
    <dbReference type="NCBI Taxonomy" id="456999"/>
    <lineage>
        <taxon>Eukaryota</taxon>
        <taxon>Fungi</taxon>
        <taxon>Dikarya</taxon>
        <taxon>Basidiomycota</taxon>
        <taxon>Agaricomycotina</taxon>
        <taxon>Agaricomycetes</taxon>
        <taxon>Cantharellales</taxon>
        <taxon>Ceratobasidiaceae</taxon>
        <taxon>Rhizoctonia</taxon>
    </lineage>
</organism>
<dbReference type="Proteomes" id="UP000663827">
    <property type="component" value="Unassembled WGS sequence"/>
</dbReference>
<dbReference type="InterPro" id="IPR032675">
    <property type="entry name" value="LRR_dom_sf"/>
</dbReference>
<dbReference type="SUPFAM" id="SSF52047">
    <property type="entry name" value="RNI-like"/>
    <property type="match status" value="1"/>
</dbReference>
<name>A0A8H3HZ71_9AGAM</name>
<comment type="caution">
    <text evidence="1">The sequence shown here is derived from an EMBL/GenBank/DDBJ whole genome shotgun (WGS) entry which is preliminary data.</text>
</comment>
<dbReference type="AlphaFoldDB" id="A0A8H3HZ71"/>
<dbReference type="Gene3D" id="3.80.10.10">
    <property type="entry name" value="Ribonuclease Inhibitor"/>
    <property type="match status" value="1"/>
</dbReference>
<proteinExistence type="predicted"/>
<dbReference type="EMBL" id="CAJNJQ010001088">
    <property type="protein sequence ID" value="CAE7118968.1"/>
    <property type="molecule type" value="Genomic_DNA"/>
</dbReference>
<evidence type="ECO:0000313" key="2">
    <source>
        <dbReference type="Proteomes" id="UP000663827"/>
    </source>
</evidence>
<reference evidence="1" key="1">
    <citation type="submission" date="2021-01" db="EMBL/GenBank/DDBJ databases">
        <authorList>
            <person name="Kaushik A."/>
        </authorList>
    </citation>
    <scope>NUCLEOTIDE SEQUENCE</scope>
    <source>
        <strain evidence="1">AG5</strain>
    </source>
</reference>
<evidence type="ECO:0008006" key="3">
    <source>
        <dbReference type="Google" id="ProtNLM"/>
    </source>
</evidence>
<protein>
    <recommendedName>
        <fullName evidence="3">F-box domain-containing protein</fullName>
    </recommendedName>
</protein>
<sequence length="559" mass="62327">MDKEFSGAQPATPVQQWRAARAQLAAAIHAFSAISAAISPSDFGIASPTLDLDPSLDKLDIEEELRALGAEAKKLDDACTLLKVQRNGSWQMVPINRLSEDILIRIFATVIAWDDLSCETIVDTVTGRKKSGSVFVLSSVSVAWRYIVTNTSSFWTHLDVNVSSTTYFFPKRTELYLERIKDAPADLHVTSTVYNDGLPIAHTIPEFLTYRTVTSLFIESFNQVHAEALVEAWLNSSHAYQLHSLRVIVIRAPYASRSTHLIDISGLPHISTLRFSGIGINGTGMSWNKATGLTGFTDLDLSDLDIDSSPSMEQLQVILLSNPELRILRLSKIESYVPIESYHTTPQITINLPRLQFLGIGRLPWYSITVLLRIITPGPEFTCLNIGYPGFADEGLDLLEAFCSRHKVQILSLDIPIHHEQNLAIFVRSLKGLHTLNLSNLSLDTNALPDILSDRSECIDTDATTNDFPHIQMLRFSKCTILASVLKRMVVTHPIRWLRLDSCAVFESRREFTTLWGNHPPATVPGPLVDWLSSEVQELHIGNANNQASRGLPWWLQPV</sequence>
<gene>
    <name evidence="1" type="ORF">RDB_LOCUS54446</name>
</gene>
<accession>A0A8H3HZ71</accession>